<reference evidence="2" key="1">
    <citation type="submission" date="2021-01" db="EMBL/GenBank/DDBJ databases">
        <authorList>
            <person name="Corre E."/>
            <person name="Pelletier E."/>
            <person name="Niang G."/>
            <person name="Scheremetjew M."/>
            <person name="Finn R."/>
            <person name="Kale V."/>
            <person name="Holt S."/>
            <person name="Cochrane G."/>
            <person name="Meng A."/>
            <person name="Brown T."/>
            <person name="Cohen L."/>
        </authorList>
    </citation>
    <scope>NUCLEOTIDE SEQUENCE</scope>
    <source>
        <strain evidence="2">SAG 63-3</strain>
    </source>
</reference>
<feature type="region of interest" description="Disordered" evidence="1">
    <location>
        <begin position="282"/>
        <end position="302"/>
    </location>
</feature>
<dbReference type="AlphaFoldDB" id="A0A7S0V0K5"/>
<proteinExistence type="predicted"/>
<sequence>MFLHKFNDIYSTLSVKMADCKNMHGKTLGKFPFSTCIHQIKSRIKCKSIHLSSLKALSDLNNNHYTAYNKQTASLNRYKYTTTVQKPLCQASTCYSTPGFSTKSSFPTSHIQISNNLTTEGTTVYIHSDIESRCLLESLDFSSLRRQLELVENDFVLTIDLNGHTLCLSDILTSPLLEGHNKVSLDHGSEDRLSSFFPPSFLNTLATSLFNGHHEGVEEAQRLNAKAKVHATRSPFRIRIRNGSLWIKPTSAGSSALVIPQDFHLALTHVSVSIEIPAKSSIGNGNGGGGGSSLRENWVVGR</sequence>
<evidence type="ECO:0000313" key="2">
    <source>
        <dbReference type="EMBL" id="CAD8777021.1"/>
    </source>
</evidence>
<organism evidence="2">
    <name type="scientific">Polytomella parva</name>
    <dbReference type="NCBI Taxonomy" id="51329"/>
    <lineage>
        <taxon>Eukaryota</taxon>
        <taxon>Viridiplantae</taxon>
        <taxon>Chlorophyta</taxon>
        <taxon>core chlorophytes</taxon>
        <taxon>Chlorophyceae</taxon>
        <taxon>CS clade</taxon>
        <taxon>Chlamydomonadales</taxon>
        <taxon>Chlamydomonadaceae</taxon>
        <taxon>Polytomella</taxon>
    </lineage>
</organism>
<evidence type="ECO:0000256" key="1">
    <source>
        <dbReference type="SAM" id="MobiDB-lite"/>
    </source>
</evidence>
<accession>A0A7S0V0K5</accession>
<protein>
    <submittedName>
        <fullName evidence="2">Uncharacterized protein</fullName>
    </submittedName>
</protein>
<dbReference type="EMBL" id="HBFM01019634">
    <property type="protein sequence ID" value="CAD8777021.1"/>
    <property type="molecule type" value="Transcribed_RNA"/>
</dbReference>
<gene>
    <name evidence="2" type="ORF">PPAR00522_LOCUS12805</name>
</gene>
<name>A0A7S0V0K5_9CHLO</name>